<sequence>MLLDTLSNIPQEIFKFFTYEADRIGKETGFQKRRSKLTPSVFIKSLITLCFSEHFNLELFCGLVKTQKVYIKKQSLHERFNERTAGFLKAFSLFCLKHFQMKKLPQLQGLEQFSSLNIIDSSTISLHQALNELFKGSGGAASSSAMKIQMMFDYLG</sequence>
<dbReference type="EMBL" id="LNYI01000036">
    <property type="protein sequence ID" value="KTD20613.1"/>
    <property type="molecule type" value="Genomic_DNA"/>
</dbReference>
<evidence type="ECO:0000313" key="2">
    <source>
        <dbReference type="Proteomes" id="UP000054869"/>
    </source>
</evidence>
<evidence type="ECO:0008006" key="3">
    <source>
        <dbReference type="Google" id="ProtNLM"/>
    </source>
</evidence>
<dbReference type="Proteomes" id="UP000054869">
    <property type="component" value="Unassembled WGS sequence"/>
</dbReference>
<keyword evidence="2" id="KW-1185">Reference proteome</keyword>
<feature type="non-terminal residue" evidence="1">
    <location>
        <position position="156"/>
    </location>
</feature>
<protein>
    <recommendedName>
        <fullName evidence="3">Transposase</fullName>
    </recommendedName>
</protein>
<proteinExistence type="predicted"/>
<dbReference type="RefSeq" id="WP_156411841.1">
    <property type="nucleotide sequence ID" value="NZ_LNYI01000036.1"/>
</dbReference>
<gene>
    <name evidence="1" type="ORF">Llan_1773</name>
</gene>
<name>A0A0W0VKJ5_9GAMM</name>
<comment type="caution">
    <text evidence="1">The sequence shown here is derived from an EMBL/GenBank/DDBJ whole genome shotgun (WGS) entry which is preliminary data.</text>
</comment>
<evidence type="ECO:0000313" key="1">
    <source>
        <dbReference type="EMBL" id="KTD20613.1"/>
    </source>
</evidence>
<reference evidence="1 2" key="1">
    <citation type="submission" date="2015-11" db="EMBL/GenBank/DDBJ databases">
        <title>Genomic analysis of 38 Legionella species identifies large and diverse effector repertoires.</title>
        <authorList>
            <person name="Burstein D."/>
            <person name="Amaro F."/>
            <person name="Zusman T."/>
            <person name="Lifshitz Z."/>
            <person name="Cohen O."/>
            <person name="Gilbert J.A."/>
            <person name="Pupko T."/>
            <person name="Shuman H.A."/>
            <person name="Segal G."/>
        </authorList>
    </citation>
    <scope>NUCLEOTIDE SEQUENCE [LARGE SCALE GENOMIC DNA]</scope>
    <source>
        <strain evidence="1 2">ATCC 49751</strain>
    </source>
</reference>
<accession>A0A0W0VKJ5</accession>
<dbReference type="AlphaFoldDB" id="A0A0W0VKJ5"/>
<organism evidence="1 2">
    <name type="scientific">Legionella lansingensis</name>
    <dbReference type="NCBI Taxonomy" id="45067"/>
    <lineage>
        <taxon>Bacteria</taxon>
        <taxon>Pseudomonadati</taxon>
        <taxon>Pseudomonadota</taxon>
        <taxon>Gammaproteobacteria</taxon>
        <taxon>Legionellales</taxon>
        <taxon>Legionellaceae</taxon>
        <taxon>Legionella</taxon>
    </lineage>
</organism>